<proteinExistence type="predicted"/>
<feature type="domain" description="Excisionase-like" evidence="4">
    <location>
        <begin position="5"/>
        <end position="61"/>
    </location>
</feature>
<dbReference type="InterPro" id="IPR038137">
    <property type="entry name" value="Excisionase-like_sf"/>
</dbReference>
<dbReference type="SUPFAM" id="SSF46955">
    <property type="entry name" value="Putative DNA-binding domain"/>
    <property type="match status" value="1"/>
</dbReference>
<dbReference type="AlphaFoldDB" id="A0A3S0WIZ5"/>
<feature type="region of interest" description="Disordered" evidence="3">
    <location>
        <begin position="55"/>
        <end position="91"/>
    </location>
</feature>
<comment type="caution">
    <text evidence="5">The sequence shown here is derived from an EMBL/GenBank/DDBJ whole genome shotgun (WGS) entry which is preliminary data.</text>
</comment>
<sequence>MDKLMTLEEWARANYTTPPSQGTLWRWAREARIHPAPEKQGRSYYVRPDARYIDPAKPLSVSSSRPPLPRQRRRSAASIPLVERIGNGKAT</sequence>
<dbReference type="Pfam" id="PF07825">
    <property type="entry name" value="Exc"/>
    <property type="match status" value="1"/>
</dbReference>
<gene>
    <name evidence="5" type="ORF">EJ913_25725</name>
</gene>
<dbReference type="InterPro" id="IPR012884">
    <property type="entry name" value="Excisionase-like"/>
</dbReference>
<keyword evidence="6" id="KW-1185">Reference proteome</keyword>
<evidence type="ECO:0000313" key="5">
    <source>
        <dbReference type="EMBL" id="RUQ65148.1"/>
    </source>
</evidence>
<evidence type="ECO:0000256" key="1">
    <source>
        <dbReference type="ARBA" id="ARBA00023125"/>
    </source>
</evidence>
<dbReference type="GO" id="GO:0003677">
    <property type="term" value="F:DNA binding"/>
    <property type="evidence" value="ECO:0007669"/>
    <property type="project" value="UniProtKB-KW"/>
</dbReference>
<organism evidence="5 6">
    <name type="scientific">Azospirillum doebereinerae</name>
    <dbReference type="NCBI Taxonomy" id="92933"/>
    <lineage>
        <taxon>Bacteria</taxon>
        <taxon>Pseudomonadati</taxon>
        <taxon>Pseudomonadota</taxon>
        <taxon>Alphaproteobacteria</taxon>
        <taxon>Rhodospirillales</taxon>
        <taxon>Azospirillaceae</taxon>
        <taxon>Azospirillum</taxon>
    </lineage>
</organism>
<protein>
    <submittedName>
        <fullName evidence="5">Excisionase</fullName>
    </submittedName>
</protein>
<keyword evidence="2" id="KW-0233">DNA recombination</keyword>
<dbReference type="Proteomes" id="UP000280346">
    <property type="component" value="Unassembled WGS sequence"/>
</dbReference>
<evidence type="ECO:0000313" key="6">
    <source>
        <dbReference type="Proteomes" id="UP000280346"/>
    </source>
</evidence>
<dbReference type="EMBL" id="RZIJ01000027">
    <property type="protein sequence ID" value="RUQ65148.1"/>
    <property type="molecule type" value="Genomic_DNA"/>
</dbReference>
<dbReference type="Gene3D" id="1.10.1660.20">
    <property type="match status" value="1"/>
</dbReference>
<keyword evidence="1" id="KW-0238">DNA-binding</keyword>
<dbReference type="OrthoDB" id="8859100at2"/>
<evidence type="ECO:0000259" key="4">
    <source>
        <dbReference type="Pfam" id="PF07825"/>
    </source>
</evidence>
<reference evidence="5 6" key="1">
    <citation type="submission" date="2018-12" db="EMBL/GenBank/DDBJ databases">
        <authorList>
            <person name="Yang Y."/>
        </authorList>
    </citation>
    <scope>NUCLEOTIDE SEQUENCE [LARGE SCALE GENOMIC DNA]</scope>
    <source>
        <strain evidence="5 6">GSF71</strain>
    </source>
</reference>
<name>A0A3S0WIZ5_9PROT</name>
<evidence type="ECO:0000256" key="2">
    <source>
        <dbReference type="ARBA" id="ARBA00023172"/>
    </source>
</evidence>
<evidence type="ECO:0000256" key="3">
    <source>
        <dbReference type="SAM" id="MobiDB-lite"/>
    </source>
</evidence>
<dbReference type="GO" id="GO:0006310">
    <property type="term" value="P:DNA recombination"/>
    <property type="evidence" value="ECO:0007669"/>
    <property type="project" value="UniProtKB-KW"/>
</dbReference>
<accession>A0A3S0WIZ5</accession>
<dbReference type="InterPro" id="IPR009061">
    <property type="entry name" value="DNA-bd_dom_put_sf"/>
</dbReference>
<dbReference type="RefSeq" id="WP_127003324.1">
    <property type="nucleotide sequence ID" value="NZ_JBNPXW010000005.1"/>
</dbReference>